<comment type="caution">
    <text evidence="1">The sequence shown here is derived from an EMBL/GenBank/DDBJ whole genome shotgun (WGS) entry which is preliminary data.</text>
</comment>
<name>A0A1F5Z5T7_9BACT</name>
<organism evidence="1 2">
    <name type="scientific">Candidatus Gottesmanbacteria bacterium RIFCSPHIGHO2_01_FULL_40_15</name>
    <dbReference type="NCBI Taxonomy" id="1798376"/>
    <lineage>
        <taxon>Bacteria</taxon>
        <taxon>Candidatus Gottesmaniibacteriota</taxon>
    </lineage>
</organism>
<dbReference type="EMBL" id="MFJF01000009">
    <property type="protein sequence ID" value="OGG07801.1"/>
    <property type="molecule type" value="Genomic_DNA"/>
</dbReference>
<dbReference type="Proteomes" id="UP000177354">
    <property type="component" value="Unassembled WGS sequence"/>
</dbReference>
<reference evidence="1 2" key="1">
    <citation type="journal article" date="2016" name="Nat. Commun.">
        <title>Thousands of microbial genomes shed light on interconnected biogeochemical processes in an aquifer system.</title>
        <authorList>
            <person name="Anantharaman K."/>
            <person name="Brown C.T."/>
            <person name="Hug L.A."/>
            <person name="Sharon I."/>
            <person name="Castelle C.J."/>
            <person name="Probst A.J."/>
            <person name="Thomas B.C."/>
            <person name="Singh A."/>
            <person name="Wilkins M.J."/>
            <person name="Karaoz U."/>
            <person name="Brodie E.L."/>
            <person name="Williams K.H."/>
            <person name="Hubbard S.S."/>
            <person name="Banfield J.F."/>
        </authorList>
    </citation>
    <scope>NUCLEOTIDE SEQUENCE [LARGE SCALE GENOMIC DNA]</scope>
</reference>
<accession>A0A1F5Z5T7</accession>
<sequence length="79" mass="8837">MALNEKVCYQNIREIGPTSCYIKAGSSPCVTEGCPVEDEVINVLESGHTPSDSLIQIYLHTRCRLSSLSTDNKEFFKRI</sequence>
<dbReference type="AlphaFoldDB" id="A0A1F5Z5T7"/>
<proteinExistence type="predicted"/>
<evidence type="ECO:0000313" key="2">
    <source>
        <dbReference type="Proteomes" id="UP000177354"/>
    </source>
</evidence>
<evidence type="ECO:0000313" key="1">
    <source>
        <dbReference type="EMBL" id="OGG07801.1"/>
    </source>
</evidence>
<gene>
    <name evidence="1" type="ORF">A2777_02775</name>
</gene>
<protein>
    <submittedName>
        <fullName evidence="1">Uncharacterized protein</fullName>
    </submittedName>
</protein>